<keyword evidence="1" id="KW-0472">Membrane</keyword>
<comment type="caution">
    <text evidence="2">The sequence shown here is derived from an EMBL/GenBank/DDBJ whole genome shotgun (WGS) entry which is preliminary data.</text>
</comment>
<dbReference type="Proteomes" id="UP001501578">
    <property type="component" value="Unassembled WGS sequence"/>
</dbReference>
<keyword evidence="1" id="KW-0812">Transmembrane</keyword>
<feature type="transmembrane region" description="Helical" evidence="1">
    <location>
        <begin position="40"/>
        <end position="58"/>
    </location>
</feature>
<name>A0ABP4BID8_9ACTN</name>
<keyword evidence="1" id="KW-1133">Transmembrane helix</keyword>
<gene>
    <name evidence="2" type="ORF">GCM10009560_65980</name>
</gene>
<protein>
    <submittedName>
        <fullName evidence="2">Uncharacterized protein</fullName>
    </submittedName>
</protein>
<keyword evidence="3" id="KW-1185">Reference proteome</keyword>
<sequence length="87" mass="9345">MIPATETLSRPPLAGWLSLPSRQRPASVKGMLMYSERRPLLRRFLTFAALALLVIFVIRAPEKAATIATGIVTGLVSVIDTLAANVG</sequence>
<accession>A0ABP4BID8</accession>
<proteinExistence type="predicted"/>
<organism evidence="2 3">
    <name type="scientific">Nonomuraea longicatena</name>
    <dbReference type="NCBI Taxonomy" id="83682"/>
    <lineage>
        <taxon>Bacteria</taxon>
        <taxon>Bacillati</taxon>
        <taxon>Actinomycetota</taxon>
        <taxon>Actinomycetes</taxon>
        <taxon>Streptosporangiales</taxon>
        <taxon>Streptosporangiaceae</taxon>
        <taxon>Nonomuraea</taxon>
    </lineage>
</organism>
<evidence type="ECO:0000313" key="3">
    <source>
        <dbReference type="Proteomes" id="UP001501578"/>
    </source>
</evidence>
<reference evidence="3" key="1">
    <citation type="journal article" date="2019" name="Int. J. Syst. Evol. Microbiol.">
        <title>The Global Catalogue of Microorganisms (GCM) 10K type strain sequencing project: providing services to taxonomists for standard genome sequencing and annotation.</title>
        <authorList>
            <consortium name="The Broad Institute Genomics Platform"/>
            <consortium name="The Broad Institute Genome Sequencing Center for Infectious Disease"/>
            <person name="Wu L."/>
            <person name="Ma J."/>
        </authorList>
    </citation>
    <scope>NUCLEOTIDE SEQUENCE [LARGE SCALE GENOMIC DNA]</scope>
    <source>
        <strain evidence="3">JCM 11136</strain>
    </source>
</reference>
<feature type="transmembrane region" description="Helical" evidence="1">
    <location>
        <begin position="64"/>
        <end position="86"/>
    </location>
</feature>
<evidence type="ECO:0000313" key="2">
    <source>
        <dbReference type="EMBL" id="GAA0948527.1"/>
    </source>
</evidence>
<evidence type="ECO:0000256" key="1">
    <source>
        <dbReference type="SAM" id="Phobius"/>
    </source>
</evidence>
<dbReference type="EMBL" id="BAAAHQ010000042">
    <property type="protein sequence ID" value="GAA0948527.1"/>
    <property type="molecule type" value="Genomic_DNA"/>
</dbReference>